<name>A0ABD6SAC3_BACTU</name>
<feature type="transmembrane region" description="Helical" evidence="1">
    <location>
        <begin position="129"/>
        <end position="147"/>
    </location>
</feature>
<dbReference type="Proteomes" id="UP000219897">
    <property type="component" value="Unassembled WGS sequence"/>
</dbReference>
<reference evidence="2 3" key="1">
    <citation type="submission" date="2017-09" db="EMBL/GenBank/DDBJ databases">
        <title>Large-scale bioinformatics analysis of Bacillus genomes uncovers conserved roles of natural products in bacterial physiology.</title>
        <authorList>
            <consortium name="Agbiome Team Llc"/>
            <person name="Bleich R.M."/>
            <person name="Kirk G.J."/>
            <person name="Santa Maria K.C."/>
            <person name="Allen S.E."/>
            <person name="Farag S."/>
            <person name="Shank E.A."/>
            <person name="Bowers A."/>
        </authorList>
    </citation>
    <scope>NUCLEOTIDE SEQUENCE [LARGE SCALE GENOMIC DNA]</scope>
    <source>
        <strain evidence="2 3">AFS005140</strain>
    </source>
</reference>
<dbReference type="RefSeq" id="WP_098316983.1">
    <property type="nucleotide sequence ID" value="NZ_NTYF01000023.1"/>
</dbReference>
<dbReference type="AlphaFoldDB" id="A0ABD6SAC3"/>
<evidence type="ECO:0000256" key="1">
    <source>
        <dbReference type="SAM" id="Phobius"/>
    </source>
</evidence>
<sequence>MLSEFFLWHGYFGAWFVLFGIYALYMQGLINDTWLRRGKKIQGHMQRLYGAGTVNLVLAIVLVTYTTLQFFLGYSMFLVALGAFVTVFLSFSTLIIMRDAEVEVRKLDKFVPIQVDAERDERVNKQKRLGVWFKVSIWFVVVMYGVLAFDAGSNIITHAVLPKRAPMYLFLCWEWIKVVFMVALQFIPYIVVRKHAKVYESYVAEGSRKRQEKIETAI</sequence>
<feature type="transmembrane region" description="Helical" evidence="1">
    <location>
        <begin position="74"/>
        <end position="97"/>
    </location>
</feature>
<comment type="caution">
    <text evidence="2">The sequence shown here is derived from an EMBL/GenBank/DDBJ whole genome shotgun (WGS) entry which is preliminary data.</text>
</comment>
<feature type="transmembrane region" description="Helical" evidence="1">
    <location>
        <begin position="48"/>
        <end position="68"/>
    </location>
</feature>
<organism evidence="2 3">
    <name type="scientific">Bacillus thuringiensis</name>
    <dbReference type="NCBI Taxonomy" id="1428"/>
    <lineage>
        <taxon>Bacteria</taxon>
        <taxon>Bacillati</taxon>
        <taxon>Bacillota</taxon>
        <taxon>Bacilli</taxon>
        <taxon>Bacillales</taxon>
        <taxon>Bacillaceae</taxon>
        <taxon>Bacillus</taxon>
        <taxon>Bacillus cereus group</taxon>
    </lineage>
</organism>
<gene>
    <name evidence="2" type="ORF">CN495_07750</name>
</gene>
<keyword evidence="1" id="KW-0472">Membrane</keyword>
<evidence type="ECO:0000313" key="2">
    <source>
        <dbReference type="EMBL" id="PER55638.1"/>
    </source>
</evidence>
<proteinExistence type="predicted"/>
<feature type="transmembrane region" description="Helical" evidence="1">
    <location>
        <begin position="167"/>
        <end position="192"/>
    </location>
</feature>
<keyword evidence="1" id="KW-0812">Transmembrane</keyword>
<feature type="transmembrane region" description="Helical" evidence="1">
    <location>
        <begin position="6"/>
        <end position="27"/>
    </location>
</feature>
<keyword evidence="1" id="KW-1133">Transmembrane helix</keyword>
<protein>
    <submittedName>
        <fullName evidence="2">Uncharacterized protein</fullName>
    </submittedName>
</protein>
<dbReference type="EMBL" id="NTYF01000023">
    <property type="protein sequence ID" value="PER55638.1"/>
    <property type="molecule type" value="Genomic_DNA"/>
</dbReference>
<accession>A0ABD6SAC3</accession>
<evidence type="ECO:0000313" key="3">
    <source>
        <dbReference type="Proteomes" id="UP000219897"/>
    </source>
</evidence>